<dbReference type="GO" id="GO:0016805">
    <property type="term" value="F:dipeptidase activity"/>
    <property type="evidence" value="ECO:0007669"/>
    <property type="project" value="UniProtKB-KW"/>
</dbReference>
<evidence type="ECO:0000256" key="10">
    <source>
        <dbReference type="ARBA" id="ARBA00066675"/>
    </source>
</evidence>
<accession>A0A0L0BN25</accession>
<evidence type="ECO:0000256" key="5">
    <source>
        <dbReference type="ARBA" id="ARBA00022801"/>
    </source>
</evidence>
<dbReference type="PANTHER" id="PTHR20842">
    <property type="entry name" value="PROTEASE S51 ALPHA-ASPARTYL DIPEPTIDASE"/>
    <property type="match status" value="1"/>
</dbReference>
<comment type="catalytic activity">
    <reaction evidence="8">
        <text>Dipeptidase E catalyzes the hydrolysis of dipeptides Asp-|-Xaa. It does not act on peptides with N-terminal Glu, Asn or Gln, nor does it cleave isoaspartyl peptides.</text>
        <dbReference type="EC" id="3.4.13.21"/>
    </reaction>
</comment>
<dbReference type="STRING" id="7375.A0A0L0BN25"/>
<keyword evidence="4" id="KW-0645">Protease</keyword>
<dbReference type="GO" id="GO:0006508">
    <property type="term" value="P:proteolysis"/>
    <property type="evidence" value="ECO:0007669"/>
    <property type="project" value="UniProtKB-KW"/>
</dbReference>
<comment type="caution">
    <text evidence="12">The sequence shown here is derived from an EMBL/GenBank/DDBJ whole genome shotgun (WGS) entry which is preliminary data.</text>
</comment>
<keyword evidence="7" id="KW-0224">Dipeptidase</keyword>
<proteinExistence type="inferred from homology"/>
<dbReference type="GO" id="GO:0005737">
    <property type="term" value="C:cytoplasm"/>
    <property type="evidence" value="ECO:0007669"/>
    <property type="project" value="UniProtKB-SubCell"/>
</dbReference>
<sequence>MKALLKMTAERSLLLMSSSRVFGYGFLEHTKEDITKFLNKKSVTKILFVPYALPDHDAYTDVVRNALSPWGYEVESIHTKPNAIEAVASAQAIFVGGGNSFVLLKTLYDLNLVEAIREQTLNKGTPYMGSSAGTNVATRSINTTNDMPMAYPPTFEALNLVPFNINPHYLETDPNTEHKGETRDQRLEEFLLIHKRPVLGLREGTAVLVEGDKATLIGDRTAKLFRPRNVTKILFIPYAMPNHDAYTKVIGNALEPWGFQLEGIHTKPNPVEAILSAQAIFVGGGNTFVLLKTLYDLNLVEPIRKQVLEKGIPFMGSSAGTNIAARTINTINDMPLAYPPSFEALNLVPFNINPHYQDTDPNSKHRGETRDERLKEFLIFHKRLVLALREGTALLIEGDKITLVGDKNAKLFKPDMEPIEFEPNSDLSFLLNEL</sequence>
<dbReference type="InterPro" id="IPR029062">
    <property type="entry name" value="Class_I_gatase-like"/>
</dbReference>
<dbReference type="SUPFAM" id="SSF52317">
    <property type="entry name" value="Class I glutamine amidotransferase-like"/>
    <property type="match status" value="2"/>
</dbReference>
<evidence type="ECO:0000256" key="6">
    <source>
        <dbReference type="ARBA" id="ARBA00022825"/>
    </source>
</evidence>
<evidence type="ECO:0000256" key="3">
    <source>
        <dbReference type="ARBA" id="ARBA00022490"/>
    </source>
</evidence>
<evidence type="ECO:0000256" key="8">
    <source>
        <dbReference type="ARBA" id="ARBA00050239"/>
    </source>
</evidence>
<dbReference type="PANTHER" id="PTHR20842:SF0">
    <property type="entry name" value="ALPHA-ASPARTYL DIPEPTIDASE"/>
    <property type="match status" value="1"/>
</dbReference>
<dbReference type="CDD" id="cd03146">
    <property type="entry name" value="GAT1_Peptidase_E"/>
    <property type="match status" value="2"/>
</dbReference>
<evidence type="ECO:0000256" key="4">
    <source>
        <dbReference type="ARBA" id="ARBA00022670"/>
    </source>
</evidence>
<organism evidence="12 13">
    <name type="scientific">Lucilia cuprina</name>
    <name type="common">Green bottle fly</name>
    <name type="synonym">Australian sheep blowfly</name>
    <dbReference type="NCBI Taxonomy" id="7375"/>
    <lineage>
        <taxon>Eukaryota</taxon>
        <taxon>Metazoa</taxon>
        <taxon>Ecdysozoa</taxon>
        <taxon>Arthropoda</taxon>
        <taxon>Hexapoda</taxon>
        <taxon>Insecta</taxon>
        <taxon>Pterygota</taxon>
        <taxon>Neoptera</taxon>
        <taxon>Endopterygota</taxon>
        <taxon>Diptera</taxon>
        <taxon>Brachycera</taxon>
        <taxon>Muscomorpha</taxon>
        <taxon>Oestroidea</taxon>
        <taxon>Calliphoridae</taxon>
        <taxon>Luciliinae</taxon>
        <taxon>Lucilia</taxon>
    </lineage>
</organism>
<evidence type="ECO:0000313" key="13">
    <source>
        <dbReference type="Proteomes" id="UP000037069"/>
    </source>
</evidence>
<evidence type="ECO:0000256" key="9">
    <source>
        <dbReference type="ARBA" id="ARBA00058347"/>
    </source>
</evidence>
<dbReference type="EMBL" id="JRES01001630">
    <property type="protein sequence ID" value="KNC21338.1"/>
    <property type="molecule type" value="Genomic_DNA"/>
</dbReference>
<keyword evidence="5" id="KW-0378">Hydrolase</keyword>
<gene>
    <name evidence="12" type="ORF">FF38_06646</name>
</gene>
<dbReference type="AlphaFoldDB" id="A0A0L0BN25"/>
<keyword evidence="13" id="KW-1185">Reference proteome</keyword>
<evidence type="ECO:0000256" key="7">
    <source>
        <dbReference type="ARBA" id="ARBA00022997"/>
    </source>
</evidence>
<dbReference type="FunFam" id="3.40.50.880:FF:000007">
    <property type="entry name" value="Peptidase E"/>
    <property type="match status" value="1"/>
</dbReference>
<dbReference type="NCBIfam" id="NF003642">
    <property type="entry name" value="PRK05282.1"/>
    <property type="match status" value="2"/>
</dbReference>
<dbReference type="Proteomes" id="UP000037069">
    <property type="component" value="Unassembled WGS sequence"/>
</dbReference>
<keyword evidence="3" id="KW-0963">Cytoplasm</keyword>
<dbReference type="OrthoDB" id="10052168at2759"/>
<evidence type="ECO:0000256" key="11">
    <source>
        <dbReference type="ARBA" id="ARBA00075877"/>
    </source>
</evidence>
<comment type="subcellular location">
    <subcellularLocation>
        <location evidence="1">Cytoplasm</location>
    </subcellularLocation>
</comment>
<keyword evidence="6" id="KW-0720">Serine protease</keyword>
<evidence type="ECO:0000313" key="12">
    <source>
        <dbReference type="EMBL" id="KNC21338.1"/>
    </source>
</evidence>
<evidence type="ECO:0000256" key="1">
    <source>
        <dbReference type="ARBA" id="ARBA00004496"/>
    </source>
</evidence>
<comment type="similarity">
    <text evidence="2">Belongs to the peptidase S51 family.</text>
</comment>
<name>A0A0L0BN25_LUCCU</name>
<comment type="function">
    <text evidence="9">Hydrolyzes dipeptides containing N-terminal aspartate residues.</text>
</comment>
<reference evidence="12 13" key="1">
    <citation type="journal article" date="2015" name="Nat. Commun.">
        <title>Lucilia cuprina genome unlocks parasitic fly biology to underpin future interventions.</title>
        <authorList>
            <person name="Anstead C.A."/>
            <person name="Korhonen P.K."/>
            <person name="Young N.D."/>
            <person name="Hall R.S."/>
            <person name="Jex A.R."/>
            <person name="Murali S.C."/>
            <person name="Hughes D.S."/>
            <person name="Lee S.F."/>
            <person name="Perry T."/>
            <person name="Stroehlein A.J."/>
            <person name="Ansell B.R."/>
            <person name="Breugelmans B."/>
            <person name="Hofmann A."/>
            <person name="Qu J."/>
            <person name="Dugan S."/>
            <person name="Lee S.L."/>
            <person name="Chao H."/>
            <person name="Dinh H."/>
            <person name="Han Y."/>
            <person name="Doddapaneni H.V."/>
            <person name="Worley K.C."/>
            <person name="Muzny D.M."/>
            <person name="Ioannidis P."/>
            <person name="Waterhouse R.M."/>
            <person name="Zdobnov E.M."/>
            <person name="James P.J."/>
            <person name="Bagnall N.H."/>
            <person name="Kotze A.C."/>
            <person name="Gibbs R.A."/>
            <person name="Richards S."/>
            <person name="Batterham P."/>
            <person name="Gasser R.B."/>
        </authorList>
    </citation>
    <scope>NUCLEOTIDE SEQUENCE [LARGE SCALE GENOMIC DNA]</scope>
    <source>
        <strain evidence="12 13">LS</strain>
        <tissue evidence="12">Full body</tissue>
    </source>
</reference>
<protein>
    <recommendedName>
        <fullName evidence="10">dipeptidase E</fullName>
        <ecNumber evidence="10">3.4.13.21</ecNumber>
    </recommendedName>
    <alternativeName>
        <fullName evidence="11">Asp-specific dipeptidase</fullName>
    </alternativeName>
</protein>
<dbReference type="InterPro" id="IPR005320">
    <property type="entry name" value="Peptidase_S51"/>
</dbReference>
<dbReference type="EC" id="3.4.13.21" evidence="10"/>
<dbReference type="Gene3D" id="3.40.50.880">
    <property type="match status" value="2"/>
</dbReference>
<evidence type="ECO:0000256" key="2">
    <source>
        <dbReference type="ARBA" id="ARBA00006534"/>
    </source>
</evidence>
<dbReference type="GO" id="GO:0008236">
    <property type="term" value="F:serine-type peptidase activity"/>
    <property type="evidence" value="ECO:0007669"/>
    <property type="project" value="UniProtKB-KW"/>
</dbReference>
<dbReference type="Pfam" id="PF03575">
    <property type="entry name" value="Peptidase_S51"/>
    <property type="match status" value="2"/>
</dbReference>